<feature type="compositionally biased region" description="Polar residues" evidence="1">
    <location>
        <begin position="168"/>
        <end position="187"/>
    </location>
</feature>
<feature type="region of interest" description="Disordered" evidence="1">
    <location>
        <begin position="162"/>
        <end position="191"/>
    </location>
</feature>
<evidence type="ECO:0000256" key="1">
    <source>
        <dbReference type="SAM" id="MobiDB-lite"/>
    </source>
</evidence>
<dbReference type="EMBL" id="VDEP01000106">
    <property type="protein sequence ID" value="KAA1130752.1"/>
    <property type="molecule type" value="Genomic_DNA"/>
</dbReference>
<dbReference type="InterPro" id="IPR046496">
    <property type="entry name" value="DUF6589"/>
</dbReference>
<evidence type="ECO:0000313" key="4">
    <source>
        <dbReference type="Proteomes" id="UP000325313"/>
    </source>
</evidence>
<evidence type="ECO:0000313" key="3">
    <source>
        <dbReference type="EMBL" id="KAA1130752.1"/>
    </source>
</evidence>
<dbReference type="AlphaFoldDB" id="A0A5B0RZ61"/>
<name>A0A5B0RZ61_PUCGR</name>
<gene>
    <name evidence="3" type="ORF">PGTUg99_012338</name>
</gene>
<dbReference type="Proteomes" id="UP000325313">
    <property type="component" value="Unassembled WGS sequence"/>
</dbReference>
<sequence>MNAEGLSDLNKIVYISDELCRLGLTPKEFIAGFLTKDHPQLVYRRRSWGTNYGSTSTLNLVQLIRNIFLKTQDGADRWADFIQTEAIRILRAQSPPSGYYPGGSFQSAVNVTPAFFGDSAMDERKDRLTNHDTPFLYNILVGTLAGPGADVFTLDELDADNPPEQYISRASTTDNALQDPSNKSSDLSPDEAEELMYEGDVISTSNPALQHRQARSAQTASVICSMMAFARNRRHNGLQLANSIRFVACGVSETINEYLHYVGLTSSRKTALVALQSLARAAANKIVHSMAVMDRLAPPLCIDNLDMEERVHLASIGTQNRMFHGTWGYIHVPSQALWDSLDPSEMTLEAYHNSLRPLANLSIEPSMFFPTDSEDYMFVWKSQLASVMLKYVATPANREGMIATEPPIVEQISFEAPEIHMLRLMDESDNSAEGIGQVMEALQRQSGLDPEKFFGRLQLMDGDLGTAQIFNAIRSLRSPSEHCEHHLDNVTFTLGASHTLWNISQSILTKHFGNSDQMDDLGVWRYLDALGIPPEKVIQKKDYTKMIQAMTHVHEATIYHCLRSVMDIDGDPITETLPVLPTAAWNSIVDKCYDKFCSPGARLAASKRNCAKLSNLLIRLQDFSTVVEANRAMKAGDVGRLINIWKMWSIMTQSLPGLTHYSAYLPRLVLMLTRILPTCLAKLMRHNLLVSPSGRPNHFVPKDFLLENHNYWLKFFYTRAGIGTQIERLKKLFSSNIPLLCTMFRSLRRDSGGRYVQQSHKHTLKIRALERFTQMAIDNDILDHLEFINSTPPPVVDTYLDGIQCLKNEIRGKPSELGRFLLHLPLYSEQDNAEVSDAEEDLIIDGIHPDPATNGGYSTPEDRDNSDEDLGDGEEADEVQEDEAHDCNSLSGGEGEEI</sequence>
<protein>
    <recommendedName>
        <fullName evidence="2">DUF6589 domain-containing protein</fullName>
    </recommendedName>
</protein>
<proteinExistence type="predicted"/>
<reference evidence="3 4" key="1">
    <citation type="submission" date="2019-05" db="EMBL/GenBank/DDBJ databases">
        <title>Emergence of the Ug99 lineage of the wheat stem rust pathogen through somatic hybridization.</title>
        <authorList>
            <person name="Li F."/>
            <person name="Upadhyaya N.M."/>
            <person name="Sperschneider J."/>
            <person name="Matny O."/>
            <person name="Nguyen-Phuc H."/>
            <person name="Mago R."/>
            <person name="Raley C."/>
            <person name="Miller M.E."/>
            <person name="Silverstein K.A.T."/>
            <person name="Henningsen E."/>
            <person name="Hirsch C.D."/>
            <person name="Visser B."/>
            <person name="Pretorius Z.A."/>
            <person name="Steffenson B.J."/>
            <person name="Schwessinger B."/>
            <person name="Dodds P.N."/>
            <person name="Figueroa M."/>
        </authorList>
    </citation>
    <scope>NUCLEOTIDE SEQUENCE [LARGE SCALE GENOMIC DNA]</scope>
    <source>
        <strain evidence="3 4">Ug99</strain>
    </source>
</reference>
<feature type="domain" description="DUF6589" evidence="2">
    <location>
        <begin position="366"/>
        <end position="760"/>
    </location>
</feature>
<organism evidence="3 4">
    <name type="scientific">Puccinia graminis f. sp. tritici</name>
    <dbReference type="NCBI Taxonomy" id="56615"/>
    <lineage>
        <taxon>Eukaryota</taxon>
        <taxon>Fungi</taxon>
        <taxon>Dikarya</taxon>
        <taxon>Basidiomycota</taxon>
        <taxon>Pucciniomycotina</taxon>
        <taxon>Pucciniomycetes</taxon>
        <taxon>Pucciniales</taxon>
        <taxon>Pucciniaceae</taxon>
        <taxon>Puccinia</taxon>
    </lineage>
</organism>
<feature type="region of interest" description="Disordered" evidence="1">
    <location>
        <begin position="845"/>
        <end position="898"/>
    </location>
</feature>
<accession>A0A5B0RZ61</accession>
<comment type="caution">
    <text evidence="3">The sequence shown here is derived from an EMBL/GenBank/DDBJ whole genome shotgun (WGS) entry which is preliminary data.</text>
</comment>
<dbReference type="Pfam" id="PF20231">
    <property type="entry name" value="DUF6589"/>
    <property type="match status" value="1"/>
</dbReference>
<feature type="compositionally biased region" description="Acidic residues" evidence="1">
    <location>
        <begin position="864"/>
        <end position="884"/>
    </location>
</feature>
<evidence type="ECO:0000259" key="2">
    <source>
        <dbReference type="Pfam" id="PF20231"/>
    </source>
</evidence>